<sequence length="347" mass="38549">VEKTQTWCAAPLSSHTRPLDTHSNKRIIAVEAKFKLRMNETQKMLFFNLLFIISFFRGGVVSQSEDDFNGVTRLLESLDAAQRGDNTENTQTKHEGKFEVQTIVFPNISDLFDLEVFTTKEALVTDKVMVITETDEDLGTPSSRFNTVVLQKADVKCVSKEAVQDRDAVSLKLKAVSNCEETRSKILSVLEHLCERDCQLEVFQENYSNLILISGKYIEDDVEGMAEKFNNDNIKDKIDFEEAVPRMGKSSKVVLISVLLAGVLLAILLIAGFYLKTHRPPPKGARLAKDGFQVDEENQANTLVSVAPLQSQEPLNKPTSNGESPDSQPPPTNGHSATQSPVADTEM</sequence>
<evidence type="ECO:0000313" key="1">
    <source>
        <dbReference type="EMBL" id="KAJ7998657.1"/>
    </source>
</evidence>
<reference evidence="1" key="1">
    <citation type="submission" date="2021-05" db="EMBL/GenBank/DDBJ databases">
        <authorList>
            <person name="Pan Q."/>
            <person name="Jouanno E."/>
            <person name="Zahm M."/>
            <person name="Klopp C."/>
            <person name="Cabau C."/>
            <person name="Louis A."/>
            <person name="Berthelot C."/>
            <person name="Parey E."/>
            <person name="Roest Crollius H."/>
            <person name="Montfort J."/>
            <person name="Robinson-Rechavi M."/>
            <person name="Bouchez O."/>
            <person name="Lampietro C."/>
            <person name="Lopez Roques C."/>
            <person name="Donnadieu C."/>
            <person name="Postlethwait J."/>
            <person name="Bobe J."/>
            <person name="Dillon D."/>
            <person name="Chandos A."/>
            <person name="von Hippel F."/>
            <person name="Guiguen Y."/>
        </authorList>
    </citation>
    <scope>NUCLEOTIDE SEQUENCE</scope>
    <source>
        <strain evidence="1">YG-Jan2019</strain>
    </source>
</reference>
<dbReference type="EMBL" id="CM055744">
    <property type="protein sequence ID" value="KAJ7998657.1"/>
    <property type="molecule type" value="Genomic_DNA"/>
</dbReference>
<feature type="non-terminal residue" evidence="1">
    <location>
        <position position="1"/>
    </location>
</feature>
<keyword evidence="2" id="KW-1185">Reference proteome</keyword>
<organism evidence="1 2">
    <name type="scientific">Dallia pectoralis</name>
    <name type="common">Alaska blackfish</name>
    <dbReference type="NCBI Taxonomy" id="75939"/>
    <lineage>
        <taxon>Eukaryota</taxon>
        <taxon>Metazoa</taxon>
        <taxon>Chordata</taxon>
        <taxon>Craniata</taxon>
        <taxon>Vertebrata</taxon>
        <taxon>Euteleostomi</taxon>
        <taxon>Actinopterygii</taxon>
        <taxon>Neopterygii</taxon>
        <taxon>Teleostei</taxon>
        <taxon>Protacanthopterygii</taxon>
        <taxon>Esociformes</taxon>
        <taxon>Umbridae</taxon>
        <taxon>Dallia</taxon>
    </lineage>
</organism>
<comment type="caution">
    <text evidence="1">The sequence shown here is derived from an EMBL/GenBank/DDBJ whole genome shotgun (WGS) entry which is preliminary data.</text>
</comment>
<gene>
    <name evidence="1" type="ORF">DPEC_G00207150</name>
</gene>
<accession>A0ACC2G522</accession>
<protein>
    <submittedName>
        <fullName evidence="1">Uncharacterized protein</fullName>
    </submittedName>
</protein>
<proteinExistence type="predicted"/>
<name>A0ACC2G522_DALPE</name>
<dbReference type="Proteomes" id="UP001157502">
    <property type="component" value="Chromosome 17"/>
</dbReference>
<evidence type="ECO:0000313" key="2">
    <source>
        <dbReference type="Proteomes" id="UP001157502"/>
    </source>
</evidence>